<dbReference type="AlphaFoldDB" id="A0A6A3G741"/>
<sequence>MFKTIELHYEAKTTKFGTYILGKVGYLLYDDVSMSGTR</sequence>
<dbReference type="Proteomes" id="UP000429607">
    <property type="component" value="Unassembled WGS sequence"/>
</dbReference>
<evidence type="ECO:0000313" key="1">
    <source>
        <dbReference type="EMBL" id="KAE8952670.1"/>
    </source>
</evidence>
<name>A0A6A3G741_9STRA</name>
<comment type="caution">
    <text evidence="1">The sequence shown here is derived from an EMBL/GenBank/DDBJ whole genome shotgun (WGS) entry which is preliminary data.</text>
</comment>
<organism evidence="1 2">
    <name type="scientific">Phytophthora rubi</name>
    <dbReference type="NCBI Taxonomy" id="129364"/>
    <lineage>
        <taxon>Eukaryota</taxon>
        <taxon>Sar</taxon>
        <taxon>Stramenopiles</taxon>
        <taxon>Oomycota</taxon>
        <taxon>Peronosporomycetes</taxon>
        <taxon>Peronosporales</taxon>
        <taxon>Peronosporaceae</taxon>
        <taxon>Phytophthora</taxon>
    </lineage>
</organism>
<accession>A0A6A3G741</accession>
<proteinExistence type="predicted"/>
<protein>
    <submittedName>
        <fullName evidence="1">Uncharacterized protein</fullName>
    </submittedName>
</protein>
<dbReference type="EMBL" id="QXFV01011398">
    <property type="protein sequence ID" value="KAE8952670.1"/>
    <property type="molecule type" value="Genomic_DNA"/>
</dbReference>
<evidence type="ECO:0000313" key="2">
    <source>
        <dbReference type="Proteomes" id="UP000429607"/>
    </source>
</evidence>
<reference evidence="1 2" key="1">
    <citation type="submission" date="2018-09" db="EMBL/GenBank/DDBJ databases">
        <title>Genomic investigation of the strawberry pathogen Phytophthora fragariae indicates pathogenicity is determined by transcriptional variation in three key races.</title>
        <authorList>
            <person name="Adams T.M."/>
            <person name="Armitage A.D."/>
            <person name="Sobczyk M.K."/>
            <person name="Bates H.J."/>
            <person name="Dunwell J.M."/>
            <person name="Nellist C.F."/>
            <person name="Harrison R.J."/>
        </authorList>
    </citation>
    <scope>NUCLEOTIDE SEQUENCE [LARGE SCALE GENOMIC DNA]</scope>
    <source>
        <strain evidence="1 2">SCRP249</strain>
    </source>
</reference>
<gene>
    <name evidence="1" type="ORF">PR001_g33191</name>
</gene>